<comment type="similarity">
    <text evidence="3 20">Belongs to the phospholipase A1 family.</text>
</comment>
<keyword evidence="11" id="KW-0732">Signal</keyword>
<evidence type="ECO:0000256" key="12">
    <source>
        <dbReference type="ARBA" id="ARBA00022801"/>
    </source>
</evidence>
<evidence type="ECO:0000256" key="2">
    <source>
        <dbReference type="ARBA" id="ARBA00001604"/>
    </source>
</evidence>
<gene>
    <name evidence="22" type="ORF">IMCC3135_33135</name>
</gene>
<comment type="function">
    <text evidence="20">Hydrolysis of phosphatidylcholine with phospholipase A2 (EC 3.1.1.4) and phospholipase A1 (EC 3.1.1.32) activities.</text>
</comment>
<evidence type="ECO:0000256" key="10">
    <source>
        <dbReference type="ARBA" id="ARBA00022723"/>
    </source>
</evidence>
<dbReference type="PRINTS" id="PR01486">
    <property type="entry name" value="PHPHLIPASEA1"/>
</dbReference>
<feature type="binding site" description="in dimeric form" evidence="19">
    <location>
        <position position="221"/>
    </location>
    <ligand>
        <name>Ca(2+)</name>
        <dbReference type="ChEBI" id="CHEBI:29108"/>
        <label>1</label>
    </ligand>
</feature>
<comment type="catalytic activity">
    <reaction evidence="2 20">
        <text>a 1,2-diacyl-sn-glycero-3-phosphocholine + H2O = a 1-acyl-sn-glycero-3-phosphocholine + a fatty acid + H(+)</text>
        <dbReference type="Rhea" id="RHEA:15801"/>
        <dbReference type="ChEBI" id="CHEBI:15377"/>
        <dbReference type="ChEBI" id="CHEBI:15378"/>
        <dbReference type="ChEBI" id="CHEBI:28868"/>
        <dbReference type="ChEBI" id="CHEBI:57643"/>
        <dbReference type="ChEBI" id="CHEBI:58168"/>
        <dbReference type="EC" id="3.1.1.4"/>
    </reaction>
</comment>
<evidence type="ECO:0000256" key="21">
    <source>
        <dbReference type="SAM" id="MobiDB-lite"/>
    </source>
</evidence>
<proteinExistence type="inferred from homology"/>
<keyword evidence="12 20" id="KW-0378">Hydrolase</keyword>
<dbReference type="InterPro" id="IPR003187">
    <property type="entry name" value="PLipase_A1"/>
</dbReference>
<keyword evidence="15 20" id="KW-0443">Lipid metabolism</keyword>
<dbReference type="EMBL" id="CP018632">
    <property type="protein sequence ID" value="ASJ76671.1"/>
    <property type="molecule type" value="Genomic_DNA"/>
</dbReference>
<dbReference type="InterPro" id="IPR036541">
    <property type="entry name" value="PLipase_A1_sf"/>
</dbReference>
<evidence type="ECO:0000256" key="18">
    <source>
        <dbReference type="PIRSR" id="PIRSR603187-1"/>
    </source>
</evidence>
<dbReference type="EC" id="3.1.1.32" evidence="5 20"/>
<dbReference type="GO" id="GO:0008970">
    <property type="term" value="F:phospholipase A1 activity"/>
    <property type="evidence" value="ECO:0007669"/>
    <property type="project" value="UniProtKB-EC"/>
</dbReference>
<evidence type="ECO:0000256" key="1">
    <source>
        <dbReference type="ARBA" id="ARBA00000111"/>
    </source>
</evidence>
<dbReference type="EC" id="3.1.1.4" evidence="6 20"/>
<evidence type="ECO:0000256" key="4">
    <source>
        <dbReference type="ARBA" id="ARBA00011702"/>
    </source>
</evidence>
<sequence length="348" mass="39132">MPPVHRHLLVIALLTLLLGGCASIPDVQDQRRDLPDAGESKALSLSERKSIRDSMSIAERQAEDSDTAEPVPKTGQGIGAVTERVKEERASAFNPYVLTAHKHNFILPMSYSSNINEQVYSQNDVPLREGLLPVEVKFQISLKSQLNEKDMLLKDDALSLAITLEAWWQLYSSDLSSPFRETNYAPEIFYMVPLLWGPFGGNTALVLGLEHQSNGQVQGLSRSWNRVYTTLIYERGRFVASIRPWYRIPEDAKENPEDAEGDDNPDILDFMGHGEIGLSWRDSKNEYAINVRGNTDTGKGAVKIGWTFPLFAKFRGFVQYFNGYGDSLIDYNHYQQRLGLGVALTNLF</sequence>
<evidence type="ECO:0000256" key="5">
    <source>
        <dbReference type="ARBA" id="ARBA00013179"/>
    </source>
</evidence>
<evidence type="ECO:0000256" key="9">
    <source>
        <dbReference type="ARBA" id="ARBA00022692"/>
    </source>
</evidence>
<evidence type="ECO:0000313" key="23">
    <source>
        <dbReference type="Proteomes" id="UP000250079"/>
    </source>
</evidence>
<keyword evidence="16" id="KW-0472">Membrane</keyword>
<feature type="compositionally biased region" description="Basic and acidic residues" evidence="21">
    <location>
        <begin position="30"/>
        <end position="39"/>
    </location>
</feature>
<evidence type="ECO:0000256" key="19">
    <source>
        <dbReference type="PIRSR" id="PIRSR603187-2"/>
    </source>
</evidence>
<feature type="binding site" description="in dimeric form" evidence="19">
    <location>
        <position position="176"/>
    </location>
    <ligand>
        <name>Ca(2+)</name>
        <dbReference type="ChEBI" id="CHEBI:29108"/>
        <label>1</label>
    </ligand>
</feature>
<dbReference type="Proteomes" id="UP000250079">
    <property type="component" value="Chromosome"/>
</dbReference>
<evidence type="ECO:0000256" key="14">
    <source>
        <dbReference type="ARBA" id="ARBA00022963"/>
    </source>
</evidence>
<dbReference type="GO" id="GO:0004623">
    <property type="term" value="F:phospholipase A2 activity"/>
    <property type="evidence" value="ECO:0007669"/>
    <property type="project" value="UniProtKB-EC"/>
</dbReference>
<keyword evidence="23" id="KW-1185">Reference proteome</keyword>
<comment type="subcellular location">
    <subcellularLocation>
        <location evidence="20">Cell outer membrane</location>
        <topology evidence="20">Multi-pass membrane protein</topology>
    </subcellularLocation>
    <text evidence="20">One of the very few enzymes located there.</text>
</comment>
<keyword evidence="13 19" id="KW-0106">Calcium</keyword>
<evidence type="ECO:0000256" key="6">
    <source>
        <dbReference type="ARBA" id="ARBA00013278"/>
    </source>
</evidence>
<dbReference type="Pfam" id="PF02253">
    <property type="entry name" value="PLA1"/>
    <property type="match status" value="1"/>
</dbReference>
<comment type="subunit">
    <text evidence="4 20">Homodimer; dimerization is reversible, and the dimeric form is the active one.</text>
</comment>
<feature type="binding site" description="in dimeric form" evidence="19">
    <location>
        <position position="263"/>
    </location>
    <ligand>
        <name>Ca(2+)</name>
        <dbReference type="ChEBI" id="CHEBI:29108"/>
        <label>1</label>
    </ligand>
</feature>
<dbReference type="PROSITE" id="PS51257">
    <property type="entry name" value="PROKAR_LIPOPROTEIN"/>
    <property type="match status" value="1"/>
</dbReference>
<evidence type="ECO:0000256" key="3">
    <source>
        <dbReference type="ARBA" id="ARBA00010525"/>
    </source>
</evidence>
<dbReference type="PANTHER" id="PTHR40457:SF1">
    <property type="entry name" value="PHOSPHOLIPASE A1"/>
    <property type="match status" value="1"/>
</dbReference>
<evidence type="ECO:0000256" key="7">
    <source>
        <dbReference type="ARBA" id="ARBA00021726"/>
    </source>
</evidence>
<reference evidence="22 23" key="1">
    <citation type="submission" date="2016-12" db="EMBL/GenBank/DDBJ databases">
        <authorList>
            <person name="Song W.-J."/>
            <person name="Kurnit D.M."/>
        </authorList>
    </citation>
    <scope>NUCLEOTIDE SEQUENCE [LARGE SCALE GENOMIC DNA]</scope>
    <source>
        <strain evidence="22 23">IMCC3135</strain>
    </source>
</reference>
<feature type="region of interest" description="Disordered" evidence="21">
    <location>
        <begin position="30"/>
        <end position="79"/>
    </location>
</feature>
<keyword evidence="8" id="KW-1134">Transmembrane beta strand</keyword>
<keyword evidence="17 20" id="KW-0998">Cell outer membrane</keyword>
<dbReference type="PANTHER" id="PTHR40457">
    <property type="entry name" value="PHOSPHOLIPASE A1"/>
    <property type="match status" value="1"/>
</dbReference>
<feature type="active site" description="Nucleophile" evidence="18">
    <location>
        <position position="213"/>
    </location>
</feature>
<evidence type="ECO:0000256" key="17">
    <source>
        <dbReference type="ARBA" id="ARBA00023237"/>
    </source>
</evidence>
<keyword evidence="9" id="KW-0812">Transmembrane</keyword>
<evidence type="ECO:0000256" key="15">
    <source>
        <dbReference type="ARBA" id="ARBA00023098"/>
    </source>
</evidence>
<dbReference type="AlphaFoldDB" id="A0A2Z2P254"/>
<dbReference type="Gene3D" id="2.40.230.10">
    <property type="entry name" value="Phospholipase A1"/>
    <property type="match status" value="1"/>
</dbReference>
<organism evidence="22 23">
    <name type="scientific">Granulosicoccus antarcticus IMCC3135</name>
    <dbReference type="NCBI Taxonomy" id="1192854"/>
    <lineage>
        <taxon>Bacteria</taxon>
        <taxon>Pseudomonadati</taxon>
        <taxon>Pseudomonadota</taxon>
        <taxon>Gammaproteobacteria</taxon>
        <taxon>Chromatiales</taxon>
        <taxon>Granulosicoccaceae</taxon>
        <taxon>Granulosicoccus</taxon>
    </lineage>
</organism>
<keyword evidence="14 20" id="KW-0442">Lipid degradation</keyword>
<dbReference type="SUPFAM" id="SSF56931">
    <property type="entry name" value="Outer membrane phospholipase A (OMPLA)"/>
    <property type="match status" value="1"/>
</dbReference>
<dbReference type="GO" id="GO:0009279">
    <property type="term" value="C:cell outer membrane"/>
    <property type="evidence" value="ECO:0007669"/>
    <property type="project" value="UniProtKB-SubCell"/>
</dbReference>
<dbReference type="GO" id="GO:0016042">
    <property type="term" value="P:lipid catabolic process"/>
    <property type="evidence" value="ECO:0007669"/>
    <property type="project" value="UniProtKB-KW"/>
</dbReference>
<dbReference type="RefSeq" id="WP_088921420.1">
    <property type="nucleotide sequence ID" value="NZ_CP018632.1"/>
</dbReference>
<evidence type="ECO:0000256" key="20">
    <source>
        <dbReference type="RuleBase" id="RU366027"/>
    </source>
</evidence>
<dbReference type="CDD" id="cd00541">
    <property type="entry name" value="OMPLA"/>
    <property type="match status" value="1"/>
</dbReference>
<evidence type="ECO:0000256" key="11">
    <source>
        <dbReference type="ARBA" id="ARBA00022729"/>
    </source>
</evidence>
<dbReference type="OrthoDB" id="188433at2"/>
<feature type="active site" description="Proton acceptor" evidence="18">
    <location>
        <position position="211"/>
    </location>
</feature>
<name>A0A2Z2P254_9GAMM</name>
<evidence type="ECO:0000256" key="16">
    <source>
        <dbReference type="ARBA" id="ARBA00023136"/>
    </source>
</evidence>
<accession>A0A2Z2P254</accession>
<dbReference type="KEGG" id="gai:IMCC3135_33135"/>
<keyword evidence="10 19" id="KW-0479">Metal-binding</keyword>
<evidence type="ECO:0000313" key="22">
    <source>
        <dbReference type="EMBL" id="ASJ76671.1"/>
    </source>
</evidence>
<protein>
    <recommendedName>
        <fullName evidence="7 20">Phospholipase A1</fullName>
        <ecNumber evidence="5 20">3.1.1.32</ecNumber>
        <ecNumber evidence="6 20">3.1.1.4</ecNumber>
    </recommendedName>
    <alternativeName>
        <fullName evidence="20">Phosphatidylcholine 1-acylhydrolase</fullName>
    </alternativeName>
</protein>
<dbReference type="GO" id="GO:0046872">
    <property type="term" value="F:metal ion binding"/>
    <property type="evidence" value="ECO:0007669"/>
    <property type="project" value="UniProtKB-KW"/>
</dbReference>
<evidence type="ECO:0000256" key="8">
    <source>
        <dbReference type="ARBA" id="ARBA00022452"/>
    </source>
</evidence>
<comment type="cofactor">
    <cofactor evidence="20">
        <name>Ca(2+)</name>
        <dbReference type="ChEBI" id="CHEBI:29108"/>
    </cofactor>
    <text evidence="20">Binds 1 Ca(2+) ion per monomer. In the dimeric form the Ca(2+) is bound by different amino acids with binding of each Ca(2+) shared with ligands coming from each monomer. The Ca(2+) ion may have a role in catalysis.</text>
</comment>
<evidence type="ECO:0000256" key="13">
    <source>
        <dbReference type="ARBA" id="ARBA00022837"/>
    </source>
</evidence>
<comment type="catalytic activity">
    <reaction evidence="1 20">
        <text>a 1,2-diacyl-sn-glycero-3-phosphocholine + H2O = a 2-acyl-sn-glycero-3-phosphocholine + a fatty acid + H(+)</text>
        <dbReference type="Rhea" id="RHEA:18689"/>
        <dbReference type="ChEBI" id="CHEBI:15377"/>
        <dbReference type="ChEBI" id="CHEBI:15378"/>
        <dbReference type="ChEBI" id="CHEBI:28868"/>
        <dbReference type="ChEBI" id="CHEBI:57643"/>
        <dbReference type="ChEBI" id="CHEBI:57875"/>
        <dbReference type="EC" id="3.1.1.32"/>
    </reaction>
</comment>